<dbReference type="InterPro" id="IPR007110">
    <property type="entry name" value="Ig-like_dom"/>
</dbReference>
<name>A0A8C8W170_PERMB</name>
<dbReference type="FunFam" id="2.60.40.10:FF:000208">
    <property type="entry name" value="Butyrophilin subfamily 1 member A1"/>
    <property type="match status" value="1"/>
</dbReference>
<dbReference type="CDD" id="cd05713">
    <property type="entry name" value="IgV_MOG_like"/>
    <property type="match status" value="1"/>
</dbReference>
<dbReference type="Proteomes" id="UP000694547">
    <property type="component" value="Chromosome 5"/>
</dbReference>
<dbReference type="GO" id="GO:0050852">
    <property type="term" value="P:T cell receptor signaling pathway"/>
    <property type="evidence" value="ECO:0007669"/>
    <property type="project" value="TreeGrafter"/>
</dbReference>
<dbReference type="InterPro" id="IPR003599">
    <property type="entry name" value="Ig_sub"/>
</dbReference>
<dbReference type="SUPFAM" id="SSF48726">
    <property type="entry name" value="Immunoglobulin"/>
    <property type="match status" value="1"/>
</dbReference>
<dbReference type="InterPro" id="IPR013783">
    <property type="entry name" value="Ig-like_fold"/>
</dbReference>
<dbReference type="PANTHER" id="PTHR24100">
    <property type="entry name" value="BUTYROPHILIN"/>
    <property type="match status" value="1"/>
</dbReference>
<evidence type="ECO:0000256" key="1">
    <source>
        <dbReference type="ARBA" id="ARBA00004370"/>
    </source>
</evidence>
<dbReference type="InterPro" id="IPR013106">
    <property type="entry name" value="Ig_V-set"/>
</dbReference>
<dbReference type="Pfam" id="PF07686">
    <property type="entry name" value="V-set"/>
    <property type="match status" value="1"/>
</dbReference>
<evidence type="ECO:0000259" key="4">
    <source>
        <dbReference type="PROSITE" id="PS50835"/>
    </source>
</evidence>
<reference evidence="5" key="2">
    <citation type="submission" date="2025-08" db="UniProtKB">
        <authorList>
            <consortium name="Ensembl"/>
        </authorList>
    </citation>
    <scope>IDENTIFICATION</scope>
</reference>
<accession>A0A8C8W170</accession>
<dbReference type="GeneTree" id="ENSGT00940000161530"/>
<dbReference type="SMART" id="SM00406">
    <property type="entry name" value="IGv"/>
    <property type="match status" value="1"/>
</dbReference>
<dbReference type="PROSITE" id="PS50835">
    <property type="entry name" value="IG_LIKE"/>
    <property type="match status" value="1"/>
</dbReference>
<dbReference type="SMART" id="SM00409">
    <property type="entry name" value="IG"/>
    <property type="match status" value="1"/>
</dbReference>
<evidence type="ECO:0000313" key="6">
    <source>
        <dbReference type="Proteomes" id="UP000694547"/>
    </source>
</evidence>
<dbReference type="InterPro" id="IPR036179">
    <property type="entry name" value="Ig-like_dom_sf"/>
</dbReference>
<dbReference type="GO" id="GO:0001817">
    <property type="term" value="P:regulation of cytokine production"/>
    <property type="evidence" value="ECO:0007669"/>
    <property type="project" value="TreeGrafter"/>
</dbReference>
<keyword evidence="2" id="KW-0472">Membrane</keyword>
<protein>
    <recommendedName>
        <fullName evidence="4">Ig-like domain-containing protein</fullName>
    </recommendedName>
</protein>
<dbReference type="AlphaFoldDB" id="A0A8C8W170"/>
<keyword evidence="6" id="KW-1185">Reference proteome</keyword>
<dbReference type="GO" id="GO:0009897">
    <property type="term" value="C:external side of plasma membrane"/>
    <property type="evidence" value="ECO:0007669"/>
    <property type="project" value="TreeGrafter"/>
</dbReference>
<evidence type="ECO:0000256" key="2">
    <source>
        <dbReference type="ARBA" id="ARBA00023136"/>
    </source>
</evidence>
<dbReference type="Gene3D" id="2.60.40.10">
    <property type="entry name" value="Immunoglobulins"/>
    <property type="match status" value="1"/>
</dbReference>
<keyword evidence="3" id="KW-0393">Immunoglobulin domain</keyword>
<sequence length="146" mass="16072">LVSRACISSSPPLSSLLPFFSLGSAPSPRHFEVLGPSQPILALVGEDSELPCHLSPSVSAEQMELRWFRNTFSPAVLVYHEGRELKEEQMPEYRGRAMLVQDNITLGQVALKIQQVRTSDEGVYGCSFRDKQAHGEAFVSLKVAGE</sequence>
<evidence type="ECO:0000256" key="3">
    <source>
        <dbReference type="ARBA" id="ARBA00023319"/>
    </source>
</evidence>
<dbReference type="PANTHER" id="PTHR24100:SF138">
    <property type="entry name" value="BUTYROPHILIN SUBFAMILY 1 MEMBER A1"/>
    <property type="match status" value="1"/>
</dbReference>
<reference evidence="5" key="3">
    <citation type="submission" date="2025-09" db="UniProtKB">
        <authorList>
            <consortium name="Ensembl"/>
        </authorList>
    </citation>
    <scope>IDENTIFICATION</scope>
</reference>
<proteinExistence type="predicted"/>
<organism evidence="5 6">
    <name type="scientific">Peromyscus maniculatus bairdii</name>
    <name type="common">Prairie deer mouse</name>
    <dbReference type="NCBI Taxonomy" id="230844"/>
    <lineage>
        <taxon>Eukaryota</taxon>
        <taxon>Metazoa</taxon>
        <taxon>Chordata</taxon>
        <taxon>Craniata</taxon>
        <taxon>Vertebrata</taxon>
        <taxon>Euteleostomi</taxon>
        <taxon>Mammalia</taxon>
        <taxon>Eutheria</taxon>
        <taxon>Euarchontoglires</taxon>
        <taxon>Glires</taxon>
        <taxon>Rodentia</taxon>
        <taxon>Myomorpha</taxon>
        <taxon>Muroidea</taxon>
        <taxon>Cricetidae</taxon>
        <taxon>Neotominae</taxon>
        <taxon>Peromyscus</taxon>
    </lineage>
</organism>
<feature type="domain" description="Ig-like" evidence="4">
    <location>
        <begin position="28"/>
        <end position="144"/>
    </location>
</feature>
<reference evidence="5 6" key="1">
    <citation type="submission" date="2018-10" db="EMBL/GenBank/DDBJ databases">
        <title>Improved assembly of the deer mouse Peromyscus maniculatus genome.</title>
        <authorList>
            <person name="Lassance J.-M."/>
            <person name="Hoekstra H.E."/>
        </authorList>
    </citation>
    <scope>NUCLEOTIDE SEQUENCE [LARGE SCALE GENOMIC DNA]</scope>
</reference>
<evidence type="ECO:0000313" key="5">
    <source>
        <dbReference type="Ensembl" id="ENSPEMP00000029962.1"/>
    </source>
</evidence>
<dbReference type="InterPro" id="IPR050504">
    <property type="entry name" value="IgSF_BTN/MOG"/>
</dbReference>
<comment type="subcellular location">
    <subcellularLocation>
        <location evidence="1">Membrane</location>
    </subcellularLocation>
</comment>
<dbReference type="Ensembl" id="ENSPEMT00000036336.1">
    <property type="protein sequence ID" value="ENSPEMP00000029962.1"/>
    <property type="gene ID" value="ENSPEMG00000027518.1"/>
</dbReference>
<dbReference type="GO" id="GO:0005102">
    <property type="term" value="F:signaling receptor binding"/>
    <property type="evidence" value="ECO:0007669"/>
    <property type="project" value="TreeGrafter"/>
</dbReference>